<comment type="caution">
    <text evidence="2">The sequence shown here is derived from an EMBL/GenBank/DDBJ whole genome shotgun (WGS) entry which is preliminary data.</text>
</comment>
<dbReference type="Gene3D" id="3.40.50.1110">
    <property type="entry name" value="SGNH hydrolase"/>
    <property type="match status" value="1"/>
</dbReference>
<dbReference type="PANTHER" id="PTHR14209">
    <property type="entry name" value="ISOAMYL ACETATE-HYDROLYZING ESTERASE 1"/>
    <property type="match status" value="1"/>
</dbReference>
<evidence type="ECO:0000313" key="3">
    <source>
        <dbReference type="Proteomes" id="UP001284547"/>
    </source>
</evidence>
<dbReference type="Proteomes" id="UP001284547">
    <property type="component" value="Unassembled WGS sequence"/>
</dbReference>
<name>A0AAW8XZB1_9ENTR</name>
<feature type="domain" description="SGNH hydrolase-type esterase" evidence="1">
    <location>
        <begin position="705"/>
        <end position="854"/>
    </location>
</feature>
<dbReference type="AlphaFoldDB" id="A0AAW8XZB1"/>
<dbReference type="InterPro" id="IPR045136">
    <property type="entry name" value="Iah1-like"/>
</dbReference>
<gene>
    <name evidence="2" type="ORF">RZP41_26830</name>
</gene>
<protein>
    <submittedName>
        <fullName evidence="2">GDSL-type esterase/lipase family protein</fullName>
    </submittedName>
</protein>
<dbReference type="EMBL" id="JAWHZD010000033">
    <property type="protein sequence ID" value="MDV0844828.1"/>
    <property type="molecule type" value="Genomic_DNA"/>
</dbReference>
<proteinExistence type="predicted"/>
<evidence type="ECO:0000313" key="2">
    <source>
        <dbReference type="EMBL" id="MDV0844828.1"/>
    </source>
</evidence>
<dbReference type="InterPro" id="IPR036514">
    <property type="entry name" value="SGNH_hydro_sf"/>
</dbReference>
<evidence type="ECO:0000259" key="1">
    <source>
        <dbReference type="Pfam" id="PF13472"/>
    </source>
</evidence>
<dbReference type="InterPro" id="IPR013830">
    <property type="entry name" value="SGNH_hydro"/>
</dbReference>
<dbReference type="PANTHER" id="PTHR14209:SF19">
    <property type="entry name" value="ISOAMYL ACETATE-HYDROLYZING ESTERASE 1 HOMOLOG"/>
    <property type="match status" value="1"/>
</dbReference>
<dbReference type="SUPFAM" id="SSF52266">
    <property type="entry name" value="SGNH hydrolase"/>
    <property type="match status" value="1"/>
</dbReference>
<organism evidence="2 3">
    <name type="scientific">Klebsiella quasipneumoniae subsp. quasipneumoniae</name>
    <dbReference type="NCBI Taxonomy" id="1667327"/>
    <lineage>
        <taxon>Bacteria</taxon>
        <taxon>Pseudomonadati</taxon>
        <taxon>Pseudomonadota</taxon>
        <taxon>Gammaproteobacteria</taxon>
        <taxon>Enterobacterales</taxon>
        <taxon>Enterobacteriaceae</taxon>
        <taxon>Klebsiella/Raoultella group</taxon>
        <taxon>Klebsiella</taxon>
        <taxon>Klebsiella pneumoniae complex</taxon>
    </lineage>
</organism>
<reference evidence="2" key="1">
    <citation type="submission" date="2023-10" db="EMBL/GenBank/DDBJ databases">
        <title>Surveillance and assessment of the effects of hospital wastewater treatment on clearance of pathogenic bacterial and antimicrobial resistance genes.</title>
        <authorList>
            <person name="Wu Y."/>
        </authorList>
    </citation>
    <scope>NUCLEOTIDE SEQUENCE</scope>
    <source>
        <strain evidence="2">23-M-SRM-33-1</strain>
    </source>
</reference>
<sequence>MPSQQSVDESHKNVLGYLTDALPNLYRFKTLHCQTAPTTQTDSVAASWFIFPDVLPAGLISKVELAVATAGKIYVATFSKAGNVFTRKQVKSFDVAAGTVSLTPEMLADDGDYIGVYTEGSLYFNTAATITGTVYRWASTAPAGDTTLDTSTATGTYSYTFQVRVTALRGNALSIATDAMNTQIIGIASRFDNLSTVSRAGDGNRMFMLNTPVKFDGVVTGVTWLANNSGGGSQTVRAMAYRLSGSTYTLVDSQVVTVSPADNSVTVLPLYLSVKAGDFLVFSAPLCFDSLVNFGVNFADSGYSIYSPSDSTIPASIPASSFAAQTGSVLCVRFAVSYLAGNAEQDKSVKNAMISRLLRNADGLYLTAARPIIFDAEGVNGTANAIYVPRVMNYSSMAEQRSITLSNSLAVDNVRGPYTKITFSNMDFRDARTNYRLIYIDLASNTLKVVNGISAIPAVNILPVLEIYGRLDAMTYRVFGGLSVTQAQRPKNIDAVADLYDAITNPLRDSHIGHIGDSIDWGVGATGIASIDPRSHQLSDARNNFTSRTWVNLFRKWTAELSCHAKNTVDTQSTGLSTYYNPVNIEVQDAWKEFTPADISSGLLTQTKAETIRTFGANHCIDILAGRSVSFQFSGPAISLVYATLQNLNASIYIDGILNTSVVTDGTVTPAFGTRLDISGLTDAMHTMRIECAASAGSPLRLQYLVRNKRHSVMNSGLIGTNTAEWLPGGTLLVPEALPPNVTHVLIKLGTNDRGMAAGSSYMAGAQGTFVNLNAIVTSLRSTYPGVQVILLAPPYAPTDSAYGSSDEIARAVRRAAKVLQCGFIDLYSPTLELEMQGETWLSDGLHPNDYGYRTMFKAVQAAIVSAGSR</sequence>
<dbReference type="GO" id="GO:0016788">
    <property type="term" value="F:hydrolase activity, acting on ester bonds"/>
    <property type="evidence" value="ECO:0007669"/>
    <property type="project" value="UniProtKB-ARBA"/>
</dbReference>
<dbReference type="Pfam" id="PF13472">
    <property type="entry name" value="Lipase_GDSL_2"/>
    <property type="match status" value="1"/>
</dbReference>
<accession>A0AAW8XZB1</accession>